<dbReference type="GO" id="GO:0046872">
    <property type="term" value="F:metal ion binding"/>
    <property type="evidence" value="ECO:0007669"/>
    <property type="project" value="UniProtKB-UniRule"/>
</dbReference>
<dbReference type="Proteomes" id="UP000014113">
    <property type="component" value="Unassembled WGS sequence"/>
</dbReference>
<accession>S1N6B5</accession>
<feature type="binding site" evidence="6">
    <location>
        <position position="103"/>
    </location>
    <ligand>
        <name>a divalent metal cation</name>
        <dbReference type="ChEBI" id="CHEBI:60240"/>
        <label>1</label>
    </ligand>
</feature>
<dbReference type="Gene3D" id="3.40.1390.30">
    <property type="entry name" value="NIF3 (NGG1p interacting factor 3)-like"/>
    <property type="match status" value="1"/>
</dbReference>
<evidence type="ECO:0000313" key="7">
    <source>
        <dbReference type="EMBL" id="EOW84560.1"/>
    </source>
</evidence>
<comment type="similarity">
    <text evidence="1 5">Belongs to the GTP cyclohydrolase I type 2/NIF3 family.</text>
</comment>
<protein>
    <recommendedName>
        <fullName evidence="3 5">GTP cyclohydrolase 1 type 2 homolog</fullName>
    </recommendedName>
</protein>
<dbReference type="Pfam" id="PF01784">
    <property type="entry name" value="DUF34_NIF3"/>
    <property type="match status" value="1"/>
</dbReference>
<dbReference type="SUPFAM" id="SSF102705">
    <property type="entry name" value="NIF3 (NGG1p interacting factor 3)-like"/>
    <property type="match status" value="1"/>
</dbReference>
<feature type="binding site" evidence="6">
    <location>
        <position position="340"/>
    </location>
    <ligand>
        <name>a divalent metal cation</name>
        <dbReference type="ChEBI" id="CHEBI:60240"/>
        <label>1</label>
    </ligand>
</feature>
<dbReference type="PANTHER" id="PTHR13799:SF14">
    <property type="entry name" value="GTP CYCLOHYDROLASE 1 TYPE 2 HOMOLOG"/>
    <property type="match status" value="1"/>
</dbReference>
<dbReference type="InterPro" id="IPR036069">
    <property type="entry name" value="DUF34/NIF3_sf"/>
</dbReference>
<dbReference type="FunFam" id="3.40.1390.30:FF:000001">
    <property type="entry name" value="GTP cyclohydrolase 1 type 2"/>
    <property type="match status" value="1"/>
</dbReference>
<evidence type="ECO:0000256" key="2">
    <source>
        <dbReference type="ARBA" id="ARBA00011643"/>
    </source>
</evidence>
<feature type="binding site" evidence="6">
    <location>
        <position position="337"/>
    </location>
    <ligand>
        <name>a divalent metal cation</name>
        <dbReference type="ChEBI" id="CHEBI:60240"/>
        <label>1</label>
    </ligand>
</feature>
<dbReference type="InterPro" id="IPR017221">
    <property type="entry name" value="DUF34/NIF3_bac"/>
</dbReference>
<dbReference type="OrthoDB" id="9792792at2"/>
<dbReference type="AlphaFoldDB" id="S1N6B5"/>
<organism evidence="7 8">
    <name type="scientific">Enterococcus columbae DSM 7374 = ATCC 51263</name>
    <dbReference type="NCBI Taxonomy" id="1121865"/>
    <lineage>
        <taxon>Bacteria</taxon>
        <taxon>Bacillati</taxon>
        <taxon>Bacillota</taxon>
        <taxon>Bacilli</taxon>
        <taxon>Lactobacillales</taxon>
        <taxon>Enterococcaceae</taxon>
        <taxon>Enterococcus</taxon>
    </lineage>
</organism>
<reference evidence="7 8" key="1">
    <citation type="submission" date="2013-03" db="EMBL/GenBank/DDBJ databases">
        <title>The Genome Sequence of Enterococcus columbae ATCC_51263 (PacBio/Illumina hybrid assembly).</title>
        <authorList>
            <consortium name="The Broad Institute Genomics Platform"/>
            <consortium name="The Broad Institute Genome Sequencing Center for Infectious Disease"/>
            <person name="Earl A."/>
            <person name="Russ C."/>
            <person name="Gilmore M."/>
            <person name="Surin D."/>
            <person name="Walker B."/>
            <person name="Young S."/>
            <person name="Zeng Q."/>
            <person name="Gargeya S."/>
            <person name="Fitzgerald M."/>
            <person name="Haas B."/>
            <person name="Abouelleil A."/>
            <person name="Allen A.W."/>
            <person name="Alvarado L."/>
            <person name="Arachchi H.M."/>
            <person name="Berlin A.M."/>
            <person name="Chapman S.B."/>
            <person name="Gainer-Dewar J."/>
            <person name="Goldberg J."/>
            <person name="Griggs A."/>
            <person name="Gujja S."/>
            <person name="Hansen M."/>
            <person name="Howarth C."/>
            <person name="Imamovic A."/>
            <person name="Ireland A."/>
            <person name="Larimer J."/>
            <person name="McCowan C."/>
            <person name="Murphy C."/>
            <person name="Pearson M."/>
            <person name="Poon T.W."/>
            <person name="Priest M."/>
            <person name="Roberts A."/>
            <person name="Saif S."/>
            <person name="Shea T."/>
            <person name="Sisk P."/>
            <person name="Sykes S."/>
            <person name="Wortman J."/>
            <person name="Nusbaum C."/>
            <person name="Birren B."/>
        </authorList>
    </citation>
    <scope>NUCLEOTIDE SEQUENCE [LARGE SCALE GENOMIC DNA]</scope>
    <source>
        <strain evidence="7 8">ATCC 51263</strain>
    </source>
</reference>
<evidence type="ECO:0000313" key="8">
    <source>
        <dbReference type="Proteomes" id="UP000014113"/>
    </source>
</evidence>
<dbReference type="Gene3D" id="3.30.70.120">
    <property type="match status" value="1"/>
</dbReference>
<name>S1N6B5_9ENTE</name>
<proteinExistence type="inferred from homology"/>
<evidence type="ECO:0000256" key="1">
    <source>
        <dbReference type="ARBA" id="ARBA00006964"/>
    </source>
</evidence>
<dbReference type="PANTHER" id="PTHR13799">
    <property type="entry name" value="NGG1 INTERACTING FACTOR 3"/>
    <property type="match status" value="1"/>
</dbReference>
<evidence type="ECO:0000256" key="4">
    <source>
        <dbReference type="ARBA" id="ARBA00022723"/>
    </source>
</evidence>
<evidence type="ECO:0000256" key="6">
    <source>
        <dbReference type="PIRSR" id="PIRSR602678-1"/>
    </source>
</evidence>
<feature type="binding site" evidence="6">
    <location>
        <position position="65"/>
    </location>
    <ligand>
        <name>a divalent metal cation</name>
        <dbReference type="ChEBI" id="CHEBI:60240"/>
        <label>1</label>
    </ligand>
</feature>
<dbReference type="NCBIfam" id="TIGR00486">
    <property type="entry name" value="YbgI_SA1388"/>
    <property type="match status" value="1"/>
</dbReference>
<dbReference type="RefSeq" id="WP_016182622.1">
    <property type="nucleotide sequence ID" value="NZ_JXKI01000020.1"/>
</dbReference>
<sequence length="377" mass="42373">MKLKELLAVFESYCPPSMSMKGDFCGLQIGRMDRDIQKVLFTLDVRPEVVQEAIDLGVDLIFAKHQPIFKPIQALTDQTAQSAMYLDLIQHDIAVYVAHTNIDIVPDGLNDWFCERLALQVTDFLSLTHAFNEQKLVVYVPQSHAEQLRIALGAVGAGLQGNYQATSFTSSGIGRFTPNEWANPTIGANNQAEAVEEERIEFLVKNTLMPTVLATLKQVHPYEEPAYDIFDLAPFSASSQNYGIGRIGKLAQPETLADFCQRVKTVFGLEHLRVILPPKQADWQQAVQTVAICGGSGEKFYREALQKGADVFITGDVYYHTAHDLQANQLITLDPGHHIEVLFVEKLLEKFIDWQKQYHWEVDFLASKVDTNPFMTI</sequence>
<dbReference type="PIRSF" id="PIRSF037489">
    <property type="entry name" value="UCP037489_NIF3_YqfO"/>
    <property type="match status" value="1"/>
</dbReference>
<dbReference type="InterPro" id="IPR002678">
    <property type="entry name" value="DUF34/NIF3"/>
</dbReference>
<evidence type="ECO:0000256" key="5">
    <source>
        <dbReference type="PIRNR" id="PIRNR037489"/>
    </source>
</evidence>
<evidence type="ECO:0000256" key="3">
    <source>
        <dbReference type="ARBA" id="ARBA00022112"/>
    </source>
</evidence>
<dbReference type="GO" id="GO:0005737">
    <property type="term" value="C:cytoplasm"/>
    <property type="evidence" value="ECO:0007669"/>
    <property type="project" value="TreeGrafter"/>
</dbReference>
<comment type="subunit">
    <text evidence="2">Homohexamer.</text>
</comment>
<comment type="caution">
    <text evidence="7">The sequence shown here is derived from an EMBL/GenBank/DDBJ whole genome shotgun (WGS) entry which is preliminary data.</text>
</comment>
<gene>
    <name evidence="7" type="ORF">I568_01056</name>
</gene>
<keyword evidence="8" id="KW-1185">Reference proteome</keyword>
<dbReference type="eggNOG" id="COG0327">
    <property type="taxonomic scope" value="Bacteria"/>
</dbReference>
<dbReference type="PATRIC" id="fig|1121865.3.peg.450"/>
<dbReference type="InterPro" id="IPR015867">
    <property type="entry name" value="N-reg_PII/ATP_PRibTrfase_C"/>
</dbReference>
<dbReference type="EMBL" id="ASWJ01000004">
    <property type="protein sequence ID" value="EOW84560.1"/>
    <property type="molecule type" value="Genomic_DNA"/>
</dbReference>
<keyword evidence="4 5" id="KW-0479">Metal-binding</keyword>
<dbReference type="STRING" id="1121865.OMW_00458"/>